<dbReference type="PROSITE" id="PS50110">
    <property type="entry name" value="RESPONSE_REGULATORY"/>
    <property type="match status" value="1"/>
</dbReference>
<dbReference type="Gene3D" id="1.10.10.60">
    <property type="entry name" value="Homeodomain-like"/>
    <property type="match status" value="2"/>
</dbReference>
<gene>
    <name evidence="13" type="ORF">SAMN02745134_01516</name>
</gene>
<keyword evidence="14" id="KW-1185">Reference proteome</keyword>
<evidence type="ECO:0000256" key="7">
    <source>
        <dbReference type="ARBA" id="ARBA00023125"/>
    </source>
</evidence>
<dbReference type="InterPro" id="IPR009057">
    <property type="entry name" value="Homeodomain-like_sf"/>
</dbReference>
<name>A0A1W1XDS2_9CLOT</name>
<evidence type="ECO:0000256" key="10">
    <source>
        <dbReference type="PROSITE-ProRule" id="PRU00169"/>
    </source>
</evidence>
<dbReference type="PANTHER" id="PTHR42713">
    <property type="entry name" value="HISTIDINE KINASE-RELATED"/>
    <property type="match status" value="1"/>
</dbReference>
<organism evidence="13 14">
    <name type="scientific">Clostridium acidisoli DSM 12555</name>
    <dbReference type="NCBI Taxonomy" id="1121291"/>
    <lineage>
        <taxon>Bacteria</taxon>
        <taxon>Bacillati</taxon>
        <taxon>Bacillota</taxon>
        <taxon>Clostridia</taxon>
        <taxon>Eubacteriales</taxon>
        <taxon>Clostridiaceae</taxon>
        <taxon>Clostridium</taxon>
    </lineage>
</organism>
<evidence type="ECO:0000256" key="5">
    <source>
        <dbReference type="ARBA" id="ARBA00023012"/>
    </source>
</evidence>
<evidence type="ECO:0000256" key="8">
    <source>
        <dbReference type="ARBA" id="ARBA00023163"/>
    </source>
</evidence>
<evidence type="ECO:0000259" key="12">
    <source>
        <dbReference type="PROSITE" id="PS50110"/>
    </source>
</evidence>
<dbReference type="SUPFAM" id="SSF52172">
    <property type="entry name" value="CheY-like"/>
    <property type="match status" value="1"/>
</dbReference>
<dbReference type="STRING" id="1121291.SAMN02745134_01516"/>
<dbReference type="CDD" id="cd17536">
    <property type="entry name" value="REC_YesN-like"/>
    <property type="match status" value="1"/>
</dbReference>
<protein>
    <recommendedName>
        <fullName evidence="2">Stage 0 sporulation protein A homolog</fullName>
    </recommendedName>
</protein>
<dbReference type="PANTHER" id="PTHR42713:SF3">
    <property type="entry name" value="TRANSCRIPTIONAL REGULATORY PROTEIN HPTR"/>
    <property type="match status" value="1"/>
</dbReference>
<keyword evidence="5" id="KW-0902">Two-component regulatory system</keyword>
<dbReference type="InterPro" id="IPR018060">
    <property type="entry name" value="HTH_AraC"/>
</dbReference>
<evidence type="ECO:0000256" key="2">
    <source>
        <dbReference type="ARBA" id="ARBA00018672"/>
    </source>
</evidence>
<dbReference type="Pfam" id="PF00072">
    <property type="entry name" value="Response_reg"/>
    <property type="match status" value="1"/>
</dbReference>
<dbReference type="GO" id="GO:0003700">
    <property type="term" value="F:DNA-binding transcription factor activity"/>
    <property type="evidence" value="ECO:0007669"/>
    <property type="project" value="InterPro"/>
</dbReference>
<dbReference type="Gene3D" id="3.40.50.2300">
    <property type="match status" value="1"/>
</dbReference>
<dbReference type="PROSITE" id="PS01124">
    <property type="entry name" value="HTH_ARAC_FAMILY_2"/>
    <property type="match status" value="1"/>
</dbReference>
<dbReference type="InterPro" id="IPR001789">
    <property type="entry name" value="Sig_transdc_resp-reg_receiver"/>
</dbReference>
<evidence type="ECO:0000259" key="11">
    <source>
        <dbReference type="PROSITE" id="PS01124"/>
    </source>
</evidence>
<dbReference type="SMART" id="SM00448">
    <property type="entry name" value="REC"/>
    <property type="match status" value="1"/>
</dbReference>
<evidence type="ECO:0000313" key="14">
    <source>
        <dbReference type="Proteomes" id="UP000192468"/>
    </source>
</evidence>
<evidence type="ECO:0000256" key="3">
    <source>
        <dbReference type="ARBA" id="ARBA00022490"/>
    </source>
</evidence>
<proteinExistence type="predicted"/>
<comment type="function">
    <text evidence="9">May play the central regulatory role in sporulation. It may be an element of the effector pathway responsible for the activation of sporulation genes in response to nutritional stress. Spo0A may act in concert with spo0H (a sigma factor) to control the expression of some genes that are critical to the sporulation process.</text>
</comment>
<evidence type="ECO:0000313" key="13">
    <source>
        <dbReference type="EMBL" id="SMC22027.1"/>
    </source>
</evidence>
<feature type="domain" description="HTH araC/xylS-type" evidence="11">
    <location>
        <begin position="314"/>
        <end position="413"/>
    </location>
</feature>
<dbReference type="RefSeq" id="WP_084114995.1">
    <property type="nucleotide sequence ID" value="NZ_FWXH01000003.1"/>
</dbReference>
<keyword evidence="7" id="KW-0238">DNA-binding</keyword>
<dbReference type="Proteomes" id="UP000192468">
    <property type="component" value="Unassembled WGS sequence"/>
</dbReference>
<reference evidence="13 14" key="1">
    <citation type="submission" date="2017-04" db="EMBL/GenBank/DDBJ databases">
        <authorList>
            <person name="Afonso C.L."/>
            <person name="Miller P.J."/>
            <person name="Scott M.A."/>
            <person name="Spackman E."/>
            <person name="Goraichik I."/>
            <person name="Dimitrov K.M."/>
            <person name="Suarez D.L."/>
            <person name="Swayne D.E."/>
        </authorList>
    </citation>
    <scope>NUCLEOTIDE SEQUENCE [LARGE SCALE GENOMIC DNA]</scope>
    <source>
        <strain evidence="13 14">DSM 12555</strain>
    </source>
</reference>
<dbReference type="GO" id="GO:0005737">
    <property type="term" value="C:cytoplasm"/>
    <property type="evidence" value="ECO:0007669"/>
    <property type="project" value="UniProtKB-SubCell"/>
</dbReference>
<dbReference type="InterPro" id="IPR011006">
    <property type="entry name" value="CheY-like_superfamily"/>
</dbReference>
<comment type="subcellular location">
    <subcellularLocation>
        <location evidence="1">Cytoplasm</location>
    </subcellularLocation>
</comment>
<evidence type="ECO:0000256" key="6">
    <source>
        <dbReference type="ARBA" id="ARBA00023015"/>
    </source>
</evidence>
<feature type="domain" description="Response regulatory" evidence="12">
    <location>
        <begin position="9"/>
        <end position="126"/>
    </location>
</feature>
<dbReference type="GO" id="GO:0000160">
    <property type="term" value="P:phosphorelay signal transduction system"/>
    <property type="evidence" value="ECO:0007669"/>
    <property type="project" value="UniProtKB-KW"/>
</dbReference>
<dbReference type="EMBL" id="FWXH01000003">
    <property type="protein sequence ID" value="SMC22027.1"/>
    <property type="molecule type" value="Genomic_DNA"/>
</dbReference>
<dbReference type="SMART" id="SM00342">
    <property type="entry name" value="HTH_ARAC"/>
    <property type="match status" value="1"/>
</dbReference>
<dbReference type="Pfam" id="PF12833">
    <property type="entry name" value="HTH_18"/>
    <property type="match status" value="1"/>
</dbReference>
<dbReference type="Pfam" id="PF17853">
    <property type="entry name" value="GGDEF_2"/>
    <property type="match status" value="1"/>
</dbReference>
<dbReference type="AlphaFoldDB" id="A0A1W1XDS2"/>
<keyword evidence="8" id="KW-0804">Transcription</keyword>
<dbReference type="OrthoDB" id="384217at2"/>
<evidence type="ECO:0000256" key="4">
    <source>
        <dbReference type="ARBA" id="ARBA00022553"/>
    </source>
</evidence>
<dbReference type="GO" id="GO:0043565">
    <property type="term" value="F:sequence-specific DNA binding"/>
    <property type="evidence" value="ECO:0007669"/>
    <property type="project" value="InterPro"/>
</dbReference>
<evidence type="ECO:0000256" key="1">
    <source>
        <dbReference type="ARBA" id="ARBA00004496"/>
    </source>
</evidence>
<dbReference type="InterPro" id="IPR041522">
    <property type="entry name" value="CdaR_GGDEF"/>
</dbReference>
<sequence>MSTESKQIKVVVVDDEPLEINLIKKCINWKIFNMEIVGEAQNAISGMELVEGLSPDILFTDINMPIIDGIKFSEMVIQRRFKTKIVILSGYDDFRYAQKSIKIGVSDFLLKPINNDEVFKAASKLKNIIDYERESSNEYNLLKKQLSDNLPYIKEKFLIELISGNLENEKIINRALFLGLRFKYQGVQVAAVEINSSSTYDDNVNTGTYFIQKIKITNMIKDVFQENEFIYVFYDTLNRIIILNNNENIDLFEKCEILKTKIGENIEYPVSIGLGEIKKHVCEIPASYKEALEALKSIKIINVKQTCKSDCIIIKAKKYIDDNLENNKLSLSLMAKHLYLNPSYLSRMFKKEIGISFVEYLTKIRMERAIELLKQGDMKAFEIADSVGISDSNYFSTCFKKYTGLSISEYKKYIINKFIDNGPYKMKSVN</sequence>
<feature type="modified residue" description="4-aspartylphosphate" evidence="10">
    <location>
        <position position="61"/>
    </location>
</feature>
<dbReference type="SUPFAM" id="SSF46689">
    <property type="entry name" value="Homeodomain-like"/>
    <property type="match status" value="2"/>
</dbReference>
<accession>A0A1W1XDS2</accession>
<evidence type="ECO:0000256" key="9">
    <source>
        <dbReference type="ARBA" id="ARBA00024867"/>
    </source>
</evidence>
<keyword evidence="4 10" id="KW-0597">Phosphoprotein</keyword>
<keyword evidence="6" id="KW-0805">Transcription regulation</keyword>
<keyword evidence="3" id="KW-0963">Cytoplasm</keyword>
<dbReference type="InterPro" id="IPR051552">
    <property type="entry name" value="HptR"/>
</dbReference>